<dbReference type="InterPro" id="IPR043502">
    <property type="entry name" value="DNA/RNA_pol_sf"/>
</dbReference>
<sequence>MPRRALLSALQWARVPSNLISIIIDIHCVCRYHVLHEGFESFIDMKNGVRQGCTLAPILWSLYSVFLLRQEEEAIESSWPREQMTLYADDTRCAWRLQSERDLNFMIKRALAVFDVYRKYGMQINPDKSTLIIKLGGTHGARWLKQHVHVHNGKRMFMLQHGTSYVSVPISKQSKYLGIMVSYHNFEQASLLHCSKYLRLRQRLQIYTACVRSTFLYGLPTIGLSDKDLMQLHRRDIKYLRAVAKSPVHLTREPTEQLFKRLQVTSIRQVFLKLGGTITQKQRDLPTTQTATMKAMTPAEEVKEMFQEIGPAAPTPALHKRETEADQTAAKESVDRQPKYPRPTSKGQGQGKGLSSQPAGAAVAVIEEGTPILDALNSAAEAFGSRGRSDNYQPRDYRQGGWGNQSYNGQGGNGNRRGWNNQRGQQYWGRRENRDQQFEDKMEESIKMLTRLCLRHEDELSQMRTERDFILTFETRSGAALPKMYKIAMVWKEKKEQNLVDCSLRQALFIAVLQMWHERMRVLEADEDKEAMEKIEDVQPMLHSHIVTSLDHLQQTITAPHALLKFHSTRRMAESYQGETAWVMLTNLCGCGASKVLGLRLWPAKMDRQPLAKVLAERFLPSDPPPRLQRKPPSQAAPSSPAPILADSAQKDKAAMEVEESKRDSCECFSPIAIDLTGPTLQHCVYSWYTQANTHALAQASILMLLALKRFRVDAASSAGVLKDTQSVTIRAGELVRIPGFDSTAGLLTTIVAYVVMGVVFHIGETIKAGHYRSALSGSDPTTNQHVFHLSDDNSSLKISTSSNDLINSGGYLVGLRRLDSFSHLEGANRPLAVLQPAWYFGTGLQLSLLNVSLDTFACHTIAGAERAQLRSRNCVKQPVHQNWSFRTLSVA</sequence>
<protein>
    <recommendedName>
        <fullName evidence="2">Reverse transcriptase domain-containing protein</fullName>
    </recommendedName>
</protein>
<evidence type="ECO:0000256" key="1">
    <source>
        <dbReference type="SAM" id="MobiDB-lite"/>
    </source>
</evidence>
<reference evidence="3 4" key="1">
    <citation type="submission" date="2016-02" db="EMBL/GenBank/DDBJ databases">
        <title>Genome analysis of coral dinoflagellate symbionts highlights evolutionary adaptations to a symbiotic lifestyle.</title>
        <authorList>
            <person name="Aranda M."/>
            <person name="Li Y."/>
            <person name="Liew Y.J."/>
            <person name="Baumgarten S."/>
            <person name="Simakov O."/>
            <person name="Wilson M."/>
            <person name="Piel J."/>
            <person name="Ashoor H."/>
            <person name="Bougouffa S."/>
            <person name="Bajic V.B."/>
            <person name="Ryu T."/>
            <person name="Ravasi T."/>
            <person name="Bayer T."/>
            <person name="Micklem G."/>
            <person name="Kim H."/>
            <person name="Bhak J."/>
            <person name="Lajeunesse T.C."/>
            <person name="Voolstra C.R."/>
        </authorList>
    </citation>
    <scope>NUCLEOTIDE SEQUENCE [LARGE SCALE GENOMIC DNA]</scope>
    <source>
        <strain evidence="3 4">CCMP2467</strain>
    </source>
</reference>
<name>A0A1Q9C2H8_SYMMI</name>
<dbReference type="EMBL" id="LSRX01001841">
    <property type="protein sequence ID" value="OLP77128.1"/>
    <property type="molecule type" value="Genomic_DNA"/>
</dbReference>
<accession>A0A1Q9C2H8</accession>
<dbReference type="SUPFAM" id="SSF56672">
    <property type="entry name" value="DNA/RNA polymerases"/>
    <property type="match status" value="1"/>
</dbReference>
<dbReference type="Proteomes" id="UP000186817">
    <property type="component" value="Unassembled WGS sequence"/>
</dbReference>
<feature type="compositionally biased region" description="Low complexity" evidence="1">
    <location>
        <begin position="632"/>
        <end position="648"/>
    </location>
</feature>
<dbReference type="OrthoDB" id="416940at2759"/>
<evidence type="ECO:0000313" key="4">
    <source>
        <dbReference type="Proteomes" id="UP000186817"/>
    </source>
</evidence>
<evidence type="ECO:0000313" key="3">
    <source>
        <dbReference type="EMBL" id="OLP77128.1"/>
    </source>
</evidence>
<gene>
    <name evidence="3" type="ORF">AK812_SmicGene42854</name>
</gene>
<comment type="caution">
    <text evidence="3">The sequence shown here is derived from an EMBL/GenBank/DDBJ whole genome shotgun (WGS) entry which is preliminary data.</text>
</comment>
<keyword evidence="4" id="KW-1185">Reference proteome</keyword>
<dbReference type="AlphaFoldDB" id="A0A1Q9C2H8"/>
<feature type="region of interest" description="Disordered" evidence="1">
    <location>
        <begin position="383"/>
        <end position="435"/>
    </location>
</feature>
<dbReference type="Pfam" id="PF00078">
    <property type="entry name" value="RVT_1"/>
    <property type="match status" value="1"/>
</dbReference>
<proteinExistence type="predicted"/>
<evidence type="ECO:0000259" key="2">
    <source>
        <dbReference type="PROSITE" id="PS50878"/>
    </source>
</evidence>
<feature type="compositionally biased region" description="Basic and acidic residues" evidence="1">
    <location>
        <begin position="387"/>
        <end position="398"/>
    </location>
</feature>
<organism evidence="3 4">
    <name type="scientific">Symbiodinium microadriaticum</name>
    <name type="common">Dinoflagellate</name>
    <name type="synonym">Zooxanthella microadriatica</name>
    <dbReference type="NCBI Taxonomy" id="2951"/>
    <lineage>
        <taxon>Eukaryota</taxon>
        <taxon>Sar</taxon>
        <taxon>Alveolata</taxon>
        <taxon>Dinophyceae</taxon>
        <taxon>Suessiales</taxon>
        <taxon>Symbiodiniaceae</taxon>
        <taxon>Symbiodinium</taxon>
    </lineage>
</organism>
<feature type="domain" description="Reverse transcriptase" evidence="2">
    <location>
        <begin position="1"/>
        <end position="181"/>
    </location>
</feature>
<dbReference type="InterPro" id="IPR000477">
    <property type="entry name" value="RT_dom"/>
</dbReference>
<feature type="region of interest" description="Disordered" evidence="1">
    <location>
        <begin position="314"/>
        <end position="360"/>
    </location>
</feature>
<feature type="compositionally biased region" description="Low complexity" evidence="1">
    <location>
        <begin position="416"/>
        <end position="427"/>
    </location>
</feature>
<dbReference type="PROSITE" id="PS50878">
    <property type="entry name" value="RT_POL"/>
    <property type="match status" value="1"/>
</dbReference>
<feature type="region of interest" description="Disordered" evidence="1">
    <location>
        <begin position="620"/>
        <end position="651"/>
    </location>
</feature>